<keyword evidence="1" id="KW-0443">Lipid metabolism</keyword>
<dbReference type="GO" id="GO:0005829">
    <property type="term" value="C:cytosol"/>
    <property type="evidence" value="ECO:0007669"/>
    <property type="project" value="TreeGrafter"/>
</dbReference>
<protein>
    <recommendedName>
        <fullName evidence="2">PNPLA domain-containing protein</fullName>
    </recommendedName>
</protein>
<sequence length="382" mass="42100">MPDPLDTGLALSGGGYRAMLFSLGSLWRLNELGWLRKIDVITSVSGGSILNGVLATRWKDLQWSSSGVATNFAPVIAKPVREMASTTLDVFAGIEGFLSVFSTISDKVTEKYDESLFHGAKLASIPEFEKGKTPRFIFYATSLQTGSSVRMERKRIADYKIGEIQNPYIPVARVVAASSAFPPVLSPVELEFKPSDWTVFPNAKLGSRDDLKECLMLTDGGVYDNMGLEAIWKRCSTVLVSDAGAPLDAEAEPHTDWTRQAIRVLDIVSDQTRALRKRWLMQEFKQTQEEGLENPTRPATKKGTYWGITTRIDNYQAGSPMTHDSAASGALQHIRTRLNEFSAKEQGQLINWGYALTDAGMRKYVQAGVAPPGTWPDPGFPL</sequence>
<dbReference type="AlphaFoldDB" id="A0A6M4GV45"/>
<dbReference type="InterPro" id="IPR016035">
    <property type="entry name" value="Acyl_Trfase/lysoPLipase"/>
</dbReference>
<reference evidence="3 4" key="1">
    <citation type="submission" date="2020-04" db="EMBL/GenBank/DDBJ databases">
        <title>Usitatibacter rugosus gen. nov., sp. nov. and Usitatibacter palustris sp. nov., novel members of Usitatibacteraceae fam. nov. within the order Nitrosomonadales isolated from soil.</title>
        <authorList>
            <person name="Huber K.J."/>
            <person name="Neumann-Schaal M."/>
            <person name="Geppert A."/>
            <person name="Luckner M."/>
            <person name="Wanner G."/>
            <person name="Overmann J."/>
        </authorList>
    </citation>
    <scope>NUCLEOTIDE SEQUENCE [LARGE SCALE GENOMIC DNA]</scope>
    <source>
        <strain evidence="3 4">0125_3</strain>
    </source>
</reference>
<dbReference type="PANTHER" id="PTHR10728">
    <property type="entry name" value="CYTOSOLIC PHOSPHOLIPASE A2"/>
    <property type="match status" value="1"/>
</dbReference>
<dbReference type="SUPFAM" id="SSF52151">
    <property type="entry name" value="FabD/lysophospholipase-like"/>
    <property type="match status" value="1"/>
</dbReference>
<dbReference type="Proteomes" id="UP000501534">
    <property type="component" value="Chromosome"/>
</dbReference>
<proteinExistence type="predicted"/>
<organism evidence="3 4">
    <name type="scientific">Usitatibacter rugosus</name>
    <dbReference type="NCBI Taxonomy" id="2732067"/>
    <lineage>
        <taxon>Bacteria</taxon>
        <taxon>Pseudomonadati</taxon>
        <taxon>Pseudomonadota</taxon>
        <taxon>Betaproteobacteria</taxon>
        <taxon>Nitrosomonadales</taxon>
        <taxon>Usitatibacteraceae</taxon>
        <taxon>Usitatibacter</taxon>
    </lineage>
</organism>
<evidence type="ECO:0000313" key="4">
    <source>
        <dbReference type="Proteomes" id="UP000501534"/>
    </source>
</evidence>
<evidence type="ECO:0000256" key="1">
    <source>
        <dbReference type="ARBA" id="ARBA00023098"/>
    </source>
</evidence>
<keyword evidence="4" id="KW-1185">Reference proteome</keyword>
<dbReference type="EMBL" id="CP053069">
    <property type="protein sequence ID" value="QJR09507.1"/>
    <property type="molecule type" value="Genomic_DNA"/>
</dbReference>
<dbReference type="RefSeq" id="WP_171089267.1">
    <property type="nucleotide sequence ID" value="NZ_CP053069.1"/>
</dbReference>
<dbReference type="PANTHER" id="PTHR10728:SF40">
    <property type="entry name" value="PATATIN FAMILY PROTEIN"/>
    <property type="match status" value="1"/>
</dbReference>
<dbReference type="InterPro" id="IPR002641">
    <property type="entry name" value="PNPLA_dom"/>
</dbReference>
<dbReference type="KEGG" id="uru:DSM104443_00551"/>
<dbReference type="Gene3D" id="3.40.1090.10">
    <property type="entry name" value="Cytosolic phospholipase A2 catalytic domain"/>
    <property type="match status" value="2"/>
</dbReference>
<evidence type="ECO:0000313" key="3">
    <source>
        <dbReference type="EMBL" id="QJR09507.1"/>
    </source>
</evidence>
<dbReference type="Pfam" id="PF01734">
    <property type="entry name" value="Patatin"/>
    <property type="match status" value="1"/>
</dbReference>
<dbReference type="GO" id="GO:0046475">
    <property type="term" value="P:glycerophospholipid catabolic process"/>
    <property type="evidence" value="ECO:0007669"/>
    <property type="project" value="TreeGrafter"/>
</dbReference>
<dbReference type="GO" id="GO:0004623">
    <property type="term" value="F:phospholipase A2 activity"/>
    <property type="evidence" value="ECO:0007669"/>
    <property type="project" value="TreeGrafter"/>
</dbReference>
<accession>A0A6M4GV45</accession>
<feature type="domain" description="PNPLA" evidence="2">
    <location>
        <begin position="9"/>
        <end position="230"/>
    </location>
</feature>
<gene>
    <name evidence="3" type="ORF">DSM104443_00551</name>
</gene>
<name>A0A6M4GV45_9PROT</name>
<evidence type="ECO:0000259" key="2">
    <source>
        <dbReference type="Pfam" id="PF01734"/>
    </source>
</evidence>